<gene>
    <name evidence="1" type="ORF">F0P96_10895</name>
</gene>
<dbReference type="AlphaFoldDB" id="A0A7L4ZX67"/>
<dbReference type="Pfam" id="PF14534">
    <property type="entry name" value="DUF4440"/>
    <property type="match status" value="1"/>
</dbReference>
<evidence type="ECO:0000313" key="2">
    <source>
        <dbReference type="Proteomes" id="UP000326380"/>
    </source>
</evidence>
<dbReference type="RefSeq" id="WP_151078888.1">
    <property type="nucleotide sequence ID" value="NZ_CP047647.1"/>
</dbReference>
<dbReference type="Gene3D" id="3.10.450.50">
    <property type="match status" value="1"/>
</dbReference>
<dbReference type="Proteomes" id="UP000326380">
    <property type="component" value="Unassembled WGS sequence"/>
</dbReference>
<accession>A0A7L4ZX67</accession>
<proteinExistence type="predicted"/>
<dbReference type="SUPFAM" id="SSF54427">
    <property type="entry name" value="NTF2-like"/>
    <property type="match status" value="1"/>
</dbReference>
<dbReference type="InterPro" id="IPR032710">
    <property type="entry name" value="NTF2-like_dom_sf"/>
</dbReference>
<reference evidence="1 2" key="1">
    <citation type="submission" date="2019-09" db="EMBL/GenBank/DDBJ databases">
        <title>Genome sequence of Hymenobacter sp. M3.</title>
        <authorList>
            <person name="Srinivasan S."/>
        </authorList>
    </citation>
    <scope>NUCLEOTIDE SEQUENCE [LARGE SCALE GENOMIC DNA]</scope>
    <source>
        <strain evidence="1 2">M3</strain>
    </source>
</reference>
<comment type="caution">
    <text evidence="1">The sequence shown here is derived from an EMBL/GenBank/DDBJ whole genome shotgun (WGS) entry which is preliminary data.</text>
</comment>
<name>A0A7L4ZX67_9BACT</name>
<keyword evidence="2" id="KW-1185">Reference proteome</keyword>
<organism evidence="1 2">
    <name type="scientific">Hymenobacter busanensis</name>
    <dbReference type="NCBI Taxonomy" id="2607656"/>
    <lineage>
        <taxon>Bacteria</taxon>
        <taxon>Pseudomonadati</taxon>
        <taxon>Bacteroidota</taxon>
        <taxon>Cytophagia</taxon>
        <taxon>Cytophagales</taxon>
        <taxon>Hymenobacteraceae</taxon>
        <taxon>Hymenobacter</taxon>
    </lineage>
</organism>
<protein>
    <submittedName>
        <fullName evidence="1">Nuclear transport factor 2 family protein</fullName>
    </submittedName>
</protein>
<dbReference type="EMBL" id="VTWU01000003">
    <property type="protein sequence ID" value="KAA9333467.1"/>
    <property type="molecule type" value="Genomic_DNA"/>
</dbReference>
<dbReference type="InterPro" id="IPR027843">
    <property type="entry name" value="DUF4440"/>
</dbReference>
<sequence length="151" mass="16747">MKYLITFLKLLLATTLGFGQAHTADETALRAMLPNLATVIKKQDVKALDRYYTPDYLFVDQFGVRMNKAQRMAYIKSVKPFDMFVYEDVKVRFYGPATAIINSTVRNRVAGQAERKSSATLVMIKNAGVWQVASAQATPIVPAAPAVAAKR</sequence>
<evidence type="ECO:0000313" key="1">
    <source>
        <dbReference type="EMBL" id="KAA9333467.1"/>
    </source>
</evidence>